<feature type="compositionally biased region" description="Basic and acidic residues" evidence="1">
    <location>
        <begin position="39"/>
        <end position="57"/>
    </location>
</feature>
<dbReference type="GeneID" id="9379020"/>
<reference evidence="2 3" key="1">
    <citation type="journal article" date="2010" name="Proc. Natl. Acad. Sci. U.S.A.">
        <title>Insights into evolution of multicellular fungi from the assembled chromosomes of the mushroom Coprinopsis cinerea (Coprinus cinereus).</title>
        <authorList>
            <person name="Stajich J.E."/>
            <person name="Wilke S.K."/>
            <person name="Ahren D."/>
            <person name="Au C.H."/>
            <person name="Birren B.W."/>
            <person name="Borodovsky M."/>
            <person name="Burns C."/>
            <person name="Canback B."/>
            <person name="Casselton L.A."/>
            <person name="Cheng C.K."/>
            <person name="Deng J."/>
            <person name="Dietrich F.S."/>
            <person name="Fargo D.C."/>
            <person name="Farman M.L."/>
            <person name="Gathman A.C."/>
            <person name="Goldberg J."/>
            <person name="Guigo R."/>
            <person name="Hoegger P.J."/>
            <person name="Hooker J.B."/>
            <person name="Huggins A."/>
            <person name="James T.Y."/>
            <person name="Kamada T."/>
            <person name="Kilaru S."/>
            <person name="Kodira C."/>
            <person name="Kues U."/>
            <person name="Kupfer D."/>
            <person name="Kwan H.S."/>
            <person name="Lomsadze A."/>
            <person name="Li W."/>
            <person name="Lilly W.W."/>
            <person name="Ma L.J."/>
            <person name="Mackey A.J."/>
            <person name="Manning G."/>
            <person name="Martin F."/>
            <person name="Muraguchi H."/>
            <person name="Natvig D.O."/>
            <person name="Palmerini H."/>
            <person name="Ramesh M.A."/>
            <person name="Rehmeyer C.J."/>
            <person name="Roe B.A."/>
            <person name="Shenoy N."/>
            <person name="Stanke M."/>
            <person name="Ter-Hovhannisyan V."/>
            <person name="Tunlid A."/>
            <person name="Velagapudi R."/>
            <person name="Vision T.J."/>
            <person name="Zeng Q."/>
            <person name="Zolan M.E."/>
            <person name="Pukkila P.J."/>
        </authorList>
    </citation>
    <scope>NUCLEOTIDE SEQUENCE [LARGE SCALE GENOMIC DNA]</scope>
    <source>
        <strain evidence="3">Okayama-7 / 130 / ATCC MYA-4618 / FGSC 9003</strain>
    </source>
</reference>
<sequence length="101" mass="11511">MGVKIHASVLSASRTKKDRYWKAEKKVIQPALRRCVPGQRDEQHHVPVRPRLPEISERQNPNPKQGKPKTHRIQELLMTTTNSWCNTTRETGAGEDGYVGV</sequence>
<keyword evidence="3" id="KW-1185">Reference proteome</keyword>
<accession>D6RL35</accession>
<dbReference type="HOGENOM" id="CLU_2291554_0_0_1"/>
<evidence type="ECO:0000313" key="2">
    <source>
        <dbReference type="EMBL" id="EFI28036.1"/>
    </source>
</evidence>
<organism evidence="2 3">
    <name type="scientific">Coprinopsis cinerea (strain Okayama-7 / 130 / ATCC MYA-4618 / FGSC 9003)</name>
    <name type="common">Inky cap fungus</name>
    <name type="synonym">Hormographiella aspergillata</name>
    <dbReference type="NCBI Taxonomy" id="240176"/>
    <lineage>
        <taxon>Eukaryota</taxon>
        <taxon>Fungi</taxon>
        <taxon>Dikarya</taxon>
        <taxon>Basidiomycota</taxon>
        <taxon>Agaricomycotina</taxon>
        <taxon>Agaricomycetes</taxon>
        <taxon>Agaricomycetidae</taxon>
        <taxon>Agaricales</taxon>
        <taxon>Agaricineae</taxon>
        <taxon>Psathyrellaceae</taxon>
        <taxon>Coprinopsis</taxon>
    </lineage>
</organism>
<dbReference type="KEGG" id="cci:CC1G_14062"/>
<protein>
    <submittedName>
        <fullName evidence="2">Uncharacterized protein</fullName>
    </submittedName>
</protein>
<feature type="region of interest" description="Disordered" evidence="1">
    <location>
        <begin position="36"/>
        <end position="70"/>
    </location>
</feature>
<evidence type="ECO:0000256" key="1">
    <source>
        <dbReference type="SAM" id="MobiDB-lite"/>
    </source>
</evidence>
<dbReference type="Proteomes" id="UP000001861">
    <property type="component" value="Unassembled WGS sequence"/>
</dbReference>
<dbReference type="VEuPathDB" id="FungiDB:CC1G_14062"/>
<evidence type="ECO:0000313" key="3">
    <source>
        <dbReference type="Proteomes" id="UP000001861"/>
    </source>
</evidence>
<dbReference type="AlphaFoldDB" id="D6RL35"/>
<dbReference type="RefSeq" id="XP_002911530.1">
    <property type="nucleotide sequence ID" value="XM_002911484.1"/>
</dbReference>
<proteinExistence type="predicted"/>
<gene>
    <name evidence="2" type="ORF">CC1G_14062</name>
</gene>
<comment type="caution">
    <text evidence="2">The sequence shown here is derived from an EMBL/GenBank/DDBJ whole genome shotgun (WGS) entry which is preliminary data.</text>
</comment>
<name>D6RL35_COPC7</name>
<dbReference type="EMBL" id="AACS02000003">
    <property type="protein sequence ID" value="EFI28036.1"/>
    <property type="molecule type" value="Genomic_DNA"/>
</dbReference>
<dbReference type="InParanoid" id="D6RL35"/>